<dbReference type="PROSITE" id="PS51186">
    <property type="entry name" value="GNAT"/>
    <property type="match status" value="1"/>
</dbReference>
<dbReference type="InterPro" id="IPR051531">
    <property type="entry name" value="N-acetyltransferase"/>
</dbReference>
<accession>A0ABS3R976</accession>
<dbReference type="InterPro" id="IPR016181">
    <property type="entry name" value="Acyl_CoA_acyltransferase"/>
</dbReference>
<dbReference type="RefSeq" id="WP_208270933.1">
    <property type="nucleotide sequence ID" value="NZ_BAAAGM010000056.1"/>
</dbReference>
<dbReference type="Proteomes" id="UP000666915">
    <property type="component" value="Unassembled WGS sequence"/>
</dbReference>
<dbReference type="InterPro" id="IPR000182">
    <property type="entry name" value="GNAT_dom"/>
</dbReference>
<comment type="caution">
    <text evidence="2">The sequence shown here is derived from an EMBL/GenBank/DDBJ whole genome shotgun (WGS) entry which is preliminary data.</text>
</comment>
<dbReference type="PANTHER" id="PTHR43792">
    <property type="entry name" value="GNAT FAMILY, PUTATIVE (AFU_ORTHOLOGUE AFUA_3G00765)-RELATED-RELATED"/>
    <property type="match status" value="1"/>
</dbReference>
<dbReference type="Gene3D" id="3.40.630.30">
    <property type="match status" value="1"/>
</dbReference>
<dbReference type="SUPFAM" id="SSF55729">
    <property type="entry name" value="Acyl-CoA N-acyltransferases (Nat)"/>
    <property type="match status" value="1"/>
</dbReference>
<evidence type="ECO:0000259" key="1">
    <source>
        <dbReference type="PROSITE" id="PS51186"/>
    </source>
</evidence>
<dbReference type="Pfam" id="PF13302">
    <property type="entry name" value="Acetyltransf_3"/>
    <property type="match status" value="1"/>
</dbReference>
<proteinExistence type="predicted"/>
<reference evidence="2 3" key="1">
    <citation type="submission" date="2021-03" db="EMBL/GenBank/DDBJ databases">
        <authorList>
            <person name="Kanchanasin P."/>
            <person name="Saeng-In P."/>
            <person name="Phongsopitanun W."/>
            <person name="Yuki M."/>
            <person name="Kudo T."/>
            <person name="Ohkuma M."/>
            <person name="Tanasupawat S."/>
        </authorList>
    </citation>
    <scope>NUCLEOTIDE SEQUENCE [LARGE SCALE GENOMIC DNA]</scope>
    <source>
        <strain evidence="2 3">L46</strain>
    </source>
</reference>
<name>A0ABS3R976_9ACTN</name>
<protein>
    <submittedName>
        <fullName evidence="2">GNAT family N-acetyltransferase</fullName>
    </submittedName>
</protein>
<organism evidence="2 3">
    <name type="scientific">Actinomadura nitritigenes</name>
    <dbReference type="NCBI Taxonomy" id="134602"/>
    <lineage>
        <taxon>Bacteria</taxon>
        <taxon>Bacillati</taxon>
        <taxon>Actinomycetota</taxon>
        <taxon>Actinomycetes</taxon>
        <taxon>Streptosporangiales</taxon>
        <taxon>Thermomonosporaceae</taxon>
        <taxon>Actinomadura</taxon>
    </lineage>
</organism>
<dbReference type="PANTHER" id="PTHR43792:SF16">
    <property type="entry name" value="N-ACETYLTRANSFERASE DOMAIN-CONTAINING PROTEIN"/>
    <property type="match status" value="1"/>
</dbReference>
<gene>
    <name evidence="2" type="ORF">J4557_34350</name>
</gene>
<keyword evidence="3" id="KW-1185">Reference proteome</keyword>
<evidence type="ECO:0000313" key="3">
    <source>
        <dbReference type="Proteomes" id="UP000666915"/>
    </source>
</evidence>
<dbReference type="EMBL" id="JAGEOK010000026">
    <property type="protein sequence ID" value="MBO2442622.1"/>
    <property type="molecule type" value="Genomic_DNA"/>
</dbReference>
<sequence>MDETPPRGVRGNGLVLREWADGDLDALVALLDDPVVAHRTPLPSPFDRAAARRYLDDARKARRSGERVQRAITTDGLEAKGEIRLNRLLGTISYVVGARYRGQGLASRALQLMTRYAHAEAGLPRTLLEIEPDNEASIAVARAAGYRPTDAPATVVEGDRRSFALLTWTHTAS</sequence>
<evidence type="ECO:0000313" key="2">
    <source>
        <dbReference type="EMBL" id="MBO2442622.1"/>
    </source>
</evidence>
<feature type="domain" description="N-acetyltransferase" evidence="1">
    <location>
        <begin position="14"/>
        <end position="173"/>
    </location>
</feature>